<comment type="caution">
    <text evidence="4">The sequence shown here is derived from an EMBL/GenBank/DDBJ whole genome shotgun (WGS) entry which is preliminary data.</text>
</comment>
<name>A0A7J7JE19_BUGNE</name>
<proteinExistence type="predicted"/>
<gene>
    <name evidence="4" type="ORF">EB796_017346</name>
</gene>
<dbReference type="Proteomes" id="UP000593567">
    <property type="component" value="Unassembled WGS sequence"/>
</dbReference>
<dbReference type="InterPro" id="IPR032174">
    <property type="entry name" value="Aquarius_N"/>
</dbReference>
<dbReference type="EMBL" id="VXIV02002587">
    <property type="protein sequence ID" value="KAF6024345.1"/>
    <property type="molecule type" value="Genomic_DNA"/>
</dbReference>
<evidence type="ECO:0000313" key="4">
    <source>
        <dbReference type="EMBL" id="KAF6024345.1"/>
    </source>
</evidence>
<evidence type="ECO:0000313" key="5">
    <source>
        <dbReference type="Proteomes" id="UP000593567"/>
    </source>
</evidence>
<organism evidence="4 5">
    <name type="scientific">Bugula neritina</name>
    <name type="common">Brown bryozoan</name>
    <name type="synonym">Sertularia neritina</name>
    <dbReference type="NCBI Taxonomy" id="10212"/>
    <lineage>
        <taxon>Eukaryota</taxon>
        <taxon>Metazoa</taxon>
        <taxon>Spiralia</taxon>
        <taxon>Lophotrochozoa</taxon>
        <taxon>Bryozoa</taxon>
        <taxon>Gymnolaemata</taxon>
        <taxon>Cheilostomatida</taxon>
        <taxon>Flustrina</taxon>
        <taxon>Buguloidea</taxon>
        <taxon>Bugulidae</taxon>
        <taxon>Bugula</taxon>
    </lineage>
</organism>
<evidence type="ECO:0000259" key="3">
    <source>
        <dbReference type="Pfam" id="PF21143"/>
    </source>
</evidence>
<feature type="region of interest" description="Disordered" evidence="1">
    <location>
        <begin position="1"/>
        <end position="28"/>
    </location>
</feature>
<keyword evidence="5" id="KW-1185">Reference proteome</keyword>
<accession>A0A7J7JE19</accession>
<reference evidence="4" key="1">
    <citation type="submission" date="2020-06" db="EMBL/GenBank/DDBJ databases">
        <title>Draft genome of Bugula neritina, a colonial animal packing powerful symbionts and potential medicines.</title>
        <authorList>
            <person name="Rayko M."/>
        </authorList>
    </citation>
    <scope>NUCLEOTIDE SEQUENCE [LARGE SCALE GENOMIC DNA]</scope>
    <source>
        <strain evidence="4">Kwan_BN1</strain>
    </source>
</reference>
<dbReference type="Pfam" id="PF16399">
    <property type="entry name" value="Aquarius_N_1st"/>
    <property type="match status" value="1"/>
</dbReference>
<sequence>MASVQGEPPAKALKHGVQNKGAAKPKGRSINTLTVEQLESDVISQLAAENWSGSTAKSFSSEIVENIYTNELGAVKKVMMLEVSQYLEKYLWKFYVPHKSSLSHVISIMIMVNEKFRERVPAWEAFKNSPDNFPGFFEDVTRLIISPDSLSYKSQTVVLVFLIHIFNSLEVDLIRQHAQKLVSLSIWTNLKPGRLSELYKETPKMKKFMSAIKKQDGRLSKEELQKAVFERQFLYRLITERFYPTLHSITEKDSTDKTHYCERVLELLIDLQAQLPTRRFLNTLLDDLHVVVTCKRSLVFQKGSKLFSQLLDMLEFYVGFEINDLTGEPMTDKEMTDIHYRRIRALQKAAFCNFGEELRRFALSNVASIDSDGSLYKYLSPLDDKQLSALAVKLSLIPEPPSEADEVEFGSYTKTYNKEFLLDLMVFRYERRLSQIEAINEMPLYPTEAIVWDENIVPGDYYSGQGCLALPKLNLQFLTLHDYLLRNFHLFRLESTYEIRQDIEDAVYRMKPWISESDTTLFGGWARMAQPIEGFNVVEVAKPKLGENHPARVRADVSILLNTRGNIRNEWESLRKHDVAFLITVRPNNTTSVRYNFKGDFIPQVGLLYVRGCEIEGMLDADGRVIEEGPEPRPQLRGNVRTFRVWLDPNQYKRDMTSHEGGQEDVYGTFNIIMRRKPKENNFKAVLETIRDLMNTECVVPDWLQDILLGYGDPGSAHYSTCVTYSC</sequence>
<dbReference type="AlphaFoldDB" id="A0A7J7JE19"/>
<protein>
    <submittedName>
        <fullName evidence="4">AQR</fullName>
    </submittedName>
</protein>
<feature type="domain" description="RNA helicase aquarius beta-barrel" evidence="3">
    <location>
        <begin position="511"/>
        <end position="676"/>
    </location>
</feature>
<dbReference type="OrthoDB" id="1879at2759"/>
<dbReference type="InterPro" id="IPR048966">
    <property type="entry name" value="Aquarius_b-barrel"/>
</dbReference>
<evidence type="ECO:0000256" key="1">
    <source>
        <dbReference type="SAM" id="MobiDB-lite"/>
    </source>
</evidence>
<evidence type="ECO:0000259" key="2">
    <source>
        <dbReference type="Pfam" id="PF16399"/>
    </source>
</evidence>
<dbReference type="Pfam" id="PF21143">
    <property type="entry name" value="Aquarius_N_2nd"/>
    <property type="match status" value="1"/>
</dbReference>
<feature type="domain" description="RNA helicase aquarius N-terminal" evidence="2">
    <location>
        <begin position="43"/>
        <end position="432"/>
    </location>
</feature>